<evidence type="ECO:0000256" key="9">
    <source>
        <dbReference type="ARBA" id="ARBA00022989"/>
    </source>
</evidence>
<dbReference type="EC" id="2.4.1.-" evidence="11"/>
<comment type="similarity">
    <text evidence="3 11">Belongs to the PIGV family.</text>
</comment>
<evidence type="ECO:0000256" key="11">
    <source>
        <dbReference type="RuleBase" id="RU363112"/>
    </source>
</evidence>
<keyword evidence="4 11" id="KW-0337">GPI-anchor biosynthesis</keyword>
<feature type="transmembrane region" description="Helical" evidence="11">
    <location>
        <begin position="438"/>
        <end position="459"/>
    </location>
</feature>
<keyword evidence="13" id="KW-1185">Reference proteome</keyword>
<dbReference type="InterPro" id="IPR007315">
    <property type="entry name" value="PIG-V/Gpi18"/>
</dbReference>
<dbReference type="PANTHER" id="PTHR12468">
    <property type="entry name" value="GPI MANNOSYLTRANSFERASE 2"/>
    <property type="match status" value="1"/>
</dbReference>
<evidence type="ECO:0000256" key="4">
    <source>
        <dbReference type="ARBA" id="ARBA00022502"/>
    </source>
</evidence>
<dbReference type="Proteomes" id="UP000198341">
    <property type="component" value="Chromosome 8"/>
</dbReference>
<feature type="transmembrane region" description="Helical" evidence="11">
    <location>
        <begin position="382"/>
        <end position="404"/>
    </location>
</feature>
<dbReference type="STRING" id="41875.K8EI03"/>
<dbReference type="RefSeq" id="XP_007511528.1">
    <property type="nucleotide sequence ID" value="XM_007511466.1"/>
</dbReference>
<evidence type="ECO:0000256" key="8">
    <source>
        <dbReference type="ARBA" id="ARBA00022824"/>
    </source>
</evidence>
<dbReference type="KEGG" id="bpg:Bathy08g05080"/>
<evidence type="ECO:0000256" key="6">
    <source>
        <dbReference type="ARBA" id="ARBA00022679"/>
    </source>
</evidence>
<keyword evidence="8 11" id="KW-0256">Endoplasmic reticulum</keyword>
<keyword evidence="9 11" id="KW-1133">Transmembrane helix</keyword>
<keyword evidence="5 11" id="KW-0328">Glycosyltransferase</keyword>
<evidence type="ECO:0000256" key="7">
    <source>
        <dbReference type="ARBA" id="ARBA00022692"/>
    </source>
</evidence>
<dbReference type="GO" id="GO:0005789">
    <property type="term" value="C:endoplasmic reticulum membrane"/>
    <property type="evidence" value="ECO:0007669"/>
    <property type="project" value="UniProtKB-SubCell"/>
</dbReference>
<feature type="transmembrane region" description="Helical" evidence="11">
    <location>
        <begin position="410"/>
        <end position="426"/>
    </location>
</feature>
<keyword evidence="7 11" id="KW-0812">Transmembrane</keyword>
<dbReference type="GO" id="GO:0031501">
    <property type="term" value="C:mannosyltransferase complex"/>
    <property type="evidence" value="ECO:0007669"/>
    <property type="project" value="TreeGrafter"/>
</dbReference>
<name>K8EI03_9CHLO</name>
<dbReference type="AlphaFoldDB" id="K8EI03"/>
<comment type="function">
    <text evidence="11">Mannosyltransferase involved in glycosylphosphatidylinositol-anchor biosynthesis.</text>
</comment>
<feature type="transmembrane region" description="Helical" evidence="11">
    <location>
        <begin position="188"/>
        <end position="206"/>
    </location>
</feature>
<dbReference type="EMBL" id="FO082271">
    <property type="protein sequence ID" value="CCO17649.1"/>
    <property type="molecule type" value="Genomic_DNA"/>
</dbReference>
<dbReference type="eggNOG" id="KOG2647">
    <property type="taxonomic scope" value="Eukaryota"/>
</dbReference>
<dbReference type="PANTHER" id="PTHR12468:SF2">
    <property type="entry name" value="GPI MANNOSYLTRANSFERASE 2"/>
    <property type="match status" value="1"/>
</dbReference>
<accession>K8EI03</accession>
<evidence type="ECO:0000256" key="3">
    <source>
        <dbReference type="ARBA" id="ARBA00008698"/>
    </source>
</evidence>
<evidence type="ECO:0000256" key="10">
    <source>
        <dbReference type="ARBA" id="ARBA00023136"/>
    </source>
</evidence>
<evidence type="ECO:0000256" key="1">
    <source>
        <dbReference type="ARBA" id="ARBA00004477"/>
    </source>
</evidence>
<evidence type="ECO:0000313" key="12">
    <source>
        <dbReference type="EMBL" id="CCO17649.1"/>
    </source>
</evidence>
<dbReference type="Pfam" id="PF04188">
    <property type="entry name" value="Mannosyl_trans2"/>
    <property type="match status" value="1"/>
</dbReference>
<organism evidence="12 13">
    <name type="scientific">Bathycoccus prasinos</name>
    <dbReference type="NCBI Taxonomy" id="41875"/>
    <lineage>
        <taxon>Eukaryota</taxon>
        <taxon>Viridiplantae</taxon>
        <taxon>Chlorophyta</taxon>
        <taxon>Mamiellophyceae</taxon>
        <taxon>Mamiellales</taxon>
        <taxon>Bathycoccaceae</taxon>
        <taxon>Bathycoccus</taxon>
    </lineage>
</organism>
<dbReference type="GeneID" id="19014488"/>
<feature type="transmembrane region" description="Helical" evidence="11">
    <location>
        <begin position="350"/>
        <end position="370"/>
    </location>
</feature>
<keyword evidence="10 11" id="KW-0472">Membrane</keyword>
<dbReference type="UniPathway" id="UPA00196"/>
<proteinExistence type="inferred from homology"/>
<dbReference type="OrthoDB" id="498909at2759"/>
<feature type="transmembrane region" description="Helical" evidence="11">
    <location>
        <begin position="271"/>
        <end position="292"/>
    </location>
</feature>
<protein>
    <recommendedName>
        <fullName evidence="11">GPI mannosyltransferase 2</fullName>
        <ecNumber evidence="11">2.4.1.-</ecNumber>
    </recommendedName>
</protein>
<gene>
    <name evidence="12" type="ORF">Bathy08g05080</name>
</gene>
<dbReference type="GO" id="GO:0000009">
    <property type="term" value="F:alpha-1,6-mannosyltransferase activity"/>
    <property type="evidence" value="ECO:0007669"/>
    <property type="project" value="InterPro"/>
</dbReference>
<dbReference type="GO" id="GO:0004376">
    <property type="term" value="F:GPI mannosyltransferase activity"/>
    <property type="evidence" value="ECO:0007669"/>
    <property type="project" value="InterPro"/>
</dbReference>
<keyword evidence="6 11" id="KW-0808">Transferase</keyword>
<evidence type="ECO:0000256" key="5">
    <source>
        <dbReference type="ARBA" id="ARBA00022676"/>
    </source>
</evidence>
<feature type="transmembrane region" description="Helical" evidence="11">
    <location>
        <begin position="16"/>
        <end position="38"/>
    </location>
</feature>
<comment type="subcellular location">
    <subcellularLocation>
        <location evidence="1 11">Endoplasmic reticulum membrane</location>
        <topology evidence="1 11">Multi-pass membrane protein</topology>
    </subcellularLocation>
</comment>
<dbReference type="GO" id="GO:0006506">
    <property type="term" value="P:GPI anchor biosynthetic process"/>
    <property type="evidence" value="ECO:0007669"/>
    <property type="project" value="UniProtKB-UniPathway"/>
</dbReference>
<evidence type="ECO:0000256" key="2">
    <source>
        <dbReference type="ARBA" id="ARBA00004687"/>
    </source>
</evidence>
<sequence length="462" mass="51236">MDALVAYNRYRNSENIVLIAFLSRVMFIALMFICDAFVSDYDTSSSHSSNKMSGSTLTRDGFCSRMESIAVWDGVHVLRIAEVGGYEYEHSHAFYPALPFLLRFIIRDSEMTTCVLARTALVLNAMVSIATVVIMEKLAFILLANPQKGKTLDVHFAGKCASFSRSAALLYCFTPAFIFHLAPGYTEAIFTFCATYGALLFARGSMYEFDGARATTDWRFVLNKVTSYVFFALAASFRSNGILLGIYPACEIISLLLAVKRERKYWFKRLVSLPIHVIGGLCIALPTVLVQYNAYLSFCGIDSGYEIGGGGGSAVEAAKSRPWCSKFPPNVYAFIQSEYWDVGFLQSWRVSQMGNILIASPALLASMYCLKMYSFIRRDRVLVSPVGALAGDILWLISCVLCATVTHIQIAMRFMSVLAAPYVAIARFGGEESERGKYLLASFVAGYALVGMVLFSNFYPWT</sequence>
<reference evidence="12 13" key="1">
    <citation type="submission" date="2011-10" db="EMBL/GenBank/DDBJ databases">
        <authorList>
            <person name="Genoscope - CEA"/>
        </authorList>
    </citation>
    <scope>NUCLEOTIDE SEQUENCE [LARGE SCALE GENOMIC DNA]</scope>
    <source>
        <strain evidence="12 13">RCC 1105</strain>
    </source>
</reference>
<evidence type="ECO:0000313" key="13">
    <source>
        <dbReference type="Proteomes" id="UP000198341"/>
    </source>
</evidence>
<feature type="transmembrane region" description="Helical" evidence="11">
    <location>
        <begin position="218"/>
        <end position="235"/>
    </location>
</feature>
<feature type="transmembrane region" description="Helical" evidence="11">
    <location>
        <begin position="241"/>
        <end position="259"/>
    </location>
</feature>
<comment type="pathway">
    <text evidence="2 11">Glycolipid biosynthesis; glycosylphosphatidylinositol-anchor biosynthesis.</text>
</comment>
<feature type="transmembrane region" description="Helical" evidence="11">
    <location>
        <begin position="121"/>
        <end position="143"/>
    </location>
</feature>